<name>A0A2P7PYS3_9FIRM</name>
<dbReference type="PANTHER" id="PTHR30032:SF8">
    <property type="entry name" value="GERMINATION-SPECIFIC N-ACETYLMURAMOYL-L-ALANINE AMIDASE"/>
    <property type="match status" value="1"/>
</dbReference>
<feature type="signal peptide" evidence="1">
    <location>
        <begin position="1"/>
        <end position="27"/>
    </location>
</feature>
<reference evidence="2" key="1">
    <citation type="thesis" date="2015" institute="Rutgers" country="The State University of New Jersey, 14 College Farm Rd., New Brunswick, NJ, USA">
        <title>Ammonia toxicity in bacteria and its implications for treatment of and resource recovery from highly nitrogenous organic wastes.</title>
        <authorList>
            <person name="Luther A.K."/>
        </authorList>
    </citation>
    <scope>NUCLEOTIDE SEQUENCE</scope>
    <source>
        <strain evidence="2">RT-10B</strain>
    </source>
</reference>
<dbReference type="RefSeq" id="WP_106777349.1">
    <property type="nucleotide sequence ID" value="NZ_JYGE01000007.1"/>
</dbReference>
<accession>A0A2P7PYS3</accession>
<keyword evidence="3" id="KW-1185">Reference proteome</keyword>
<dbReference type="InterPro" id="IPR007253">
    <property type="entry name" value="Cell_wall-bd_2"/>
</dbReference>
<feature type="chain" id="PRO_5015161077" description="Cell wall binding repeat 2" evidence="1">
    <location>
        <begin position="28"/>
        <end position="115"/>
    </location>
</feature>
<dbReference type="AlphaFoldDB" id="A0A2P7PYS3"/>
<evidence type="ECO:0000256" key="1">
    <source>
        <dbReference type="SAM" id="SignalP"/>
    </source>
</evidence>
<dbReference type="Proteomes" id="UP000241434">
    <property type="component" value="Unassembled WGS sequence"/>
</dbReference>
<dbReference type="InterPro" id="IPR051922">
    <property type="entry name" value="Bact_Sporulation_Assoc"/>
</dbReference>
<evidence type="ECO:0000313" key="2">
    <source>
        <dbReference type="EMBL" id="PSJ30857.1"/>
    </source>
</evidence>
<dbReference type="PANTHER" id="PTHR30032">
    <property type="entry name" value="N-ACETYLMURAMOYL-L-ALANINE AMIDASE-RELATED"/>
    <property type="match status" value="1"/>
</dbReference>
<dbReference type="EMBL" id="JYGE01000007">
    <property type="protein sequence ID" value="PSJ30857.1"/>
    <property type="molecule type" value="Genomic_DNA"/>
</dbReference>
<evidence type="ECO:0000313" key="3">
    <source>
        <dbReference type="Proteomes" id="UP000241434"/>
    </source>
</evidence>
<comment type="caution">
    <text evidence="2">The sequence shown here is derived from an EMBL/GenBank/DDBJ whole genome shotgun (WGS) entry which is preliminary data.</text>
</comment>
<keyword evidence="1" id="KW-0732">Signal</keyword>
<organism evidence="2 3">
    <name type="scientific">Peptostreptococcus russellii</name>
    <dbReference type="NCBI Taxonomy" id="215200"/>
    <lineage>
        <taxon>Bacteria</taxon>
        <taxon>Bacillati</taxon>
        <taxon>Bacillota</taxon>
        <taxon>Clostridia</taxon>
        <taxon>Peptostreptococcales</taxon>
        <taxon>Peptostreptococcaceae</taxon>
        <taxon>Peptostreptococcus</taxon>
    </lineage>
</organism>
<protein>
    <recommendedName>
        <fullName evidence="4">Cell wall binding repeat 2</fullName>
    </recommendedName>
</protein>
<evidence type="ECO:0008006" key="4">
    <source>
        <dbReference type="Google" id="ProtNLM"/>
    </source>
</evidence>
<gene>
    <name evidence="2" type="ORF">UF10_08320</name>
</gene>
<dbReference type="OrthoDB" id="3648721at2"/>
<proteinExistence type="predicted"/>
<dbReference type="Pfam" id="PF04122">
    <property type="entry name" value="CW_binding_2"/>
    <property type="match status" value="1"/>
</dbReference>
<sequence>MFNYKKIMCCALSSATIVGLGTVPSNAINENIDLQGNNRFETANKIALNYFKSPENIILVNSDAISDALSVAPYAKKLNAPVLLSKSDDLDKKTKETLERNIGKIKSKKYSFNRW</sequence>